<proteinExistence type="inferred from homology"/>
<dbReference type="InterPro" id="IPR000172">
    <property type="entry name" value="GMC_OxRdtase_N"/>
</dbReference>
<comment type="similarity">
    <text evidence="2">Belongs to the GMC oxidoreductase family.</text>
</comment>
<dbReference type="Gene3D" id="3.50.50.60">
    <property type="entry name" value="FAD/NAD(P)-binding domain"/>
    <property type="match status" value="1"/>
</dbReference>
<evidence type="ECO:0000313" key="6">
    <source>
        <dbReference type="EMBL" id="KAK8022642.1"/>
    </source>
</evidence>
<evidence type="ECO:0000313" key="7">
    <source>
        <dbReference type="Proteomes" id="UP001444661"/>
    </source>
</evidence>
<dbReference type="PANTHER" id="PTHR11552">
    <property type="entry name" value="GLUCOSE-METHANOL-CHOLINE GMC OXIDOREDUCTASE"/>
    <property type="match status" value="1"/>
</dbReference>
<gene>
    <name evidence="6" type="ORF">PG993_013409</name>
</gene>
<dbReference type="PROSITE" id="PS00623">
    <property type="entry name" value="GMC_OXRED_1"/>
    <property type="match status" value="1"/>
</dbReference>
<evidence type="ECO:0000256" key="3">
    <source>
        <dbReference type="ARBA" id="ARBA00022630"/>
    </source>
</evidence>
<evidence type="ECO:0000259" key="5">
    <source>
        <dbReference type="PROSITE" id="PS00623"/>
    </source>
</evidence>
<dbReference type="InterPro" id="IPR012132">
    <property type="entry name" value="GMC_OxRdtase"/>
</dbReference>
<keyword evidence="7" id="KW-1185">Reference proteome</keyword>
<protein>
    <submittedName>
        <fullName evidence="6">Choline dehydrogenase</fullName>
    </submittedName>
</protein>
<dbReference type="PANTHER" id="PTHR11552:SF147">
    <property type="entry name" value="CHOLINE DEHYDROGENASE, MITOCHONDRIAL"/>
    <property type="match status" value="1"/>
</dbReference>
<reference evidence="6 7" key="1">
    <citation type="submission" date="2023-01" db="EMBL/GenBank/DDBJ databases">
        <title>Analysis of 21 Apiospora genomes using comparative genomics revels a genus with tremendous synthesis potential of carbohydrate active enzymes and secondary metabolites.</title>
        <authorList>
            <person name="Sorensen T."/>
        </authorList>
    </citation>
    <scope>NUCLEOTIDE SEQUENCE [LARGE SCALE GENOMIC DNA]</scope>
    <source>
        <strain evidence="6 7">CBS 33761</strain>
    </source>
</reference>
<sequence length="265" mass="28540">MVEAQLYEAKSANRFVVPLLVLTDPAVVDPSVETLKHWGLATNPIPAAGGRRGVHTPKARTLGGSSAINTMSYLRGTKSAFDKLLKYFKKSCQSTRPAVGEARVSPSAKGFSDNEFVEHGAWIPSTINPENAHCSSVESSFLRDGIHRSAKRILFDQSNVPKTVGVEVEIHAVQYTINAAKEAIVSSGDIPLTTASHGLRTLPTVCKSACDTHLIRPAVHPQISDPARWRPITAADYLAIEPVPRCLRSALSANAQEEIADDPAD</sequence>
<comment type="cofactor">
    <cofactor evidence="1">
        <name>FAD</name>
        <dbReference type="ChEBI" id="CHEBI:57692"/>
    </cofactor>
</comment>
<keyword evidence="3" id="KW-0285">Flavoprotein</keyword>
<evidence type="ECO:0000256" key="1">
    <source>
        <dbReference type="ARBA" id="ARBA00001974"/>
    </source>
</evidence>
<accession>A0ABR1RYT0</accession>
<dbReference type="EMBL" id="JAQQWK010000012">
    <property type="protein sequence ID" value="KAK8022642.1"/>
    <property type="molecule type" value="Genomic_DNA"/>
</dbReference>
<dbReference type="SUPFAM" id="SSF51905">
    <property type="entry name" value="FAD/NAD(P)-binding domain"/>
    <property type="match status" value="1"/>
</dbReference>
<feature type="domain" description="Glucose-methanol-choline oxidoreductase N-terminal" evidence="5">
    <location>
        <begin position="59"/>
        <end position="82"/>
    </location>
</feature>
<evidence type="ECO:0000256" key="4">
    <source>
        <dbReference type="ARBA" id="ARBA00022827"/>
    </source>
</evidence>
<dbReference type="InterPro" id="IPR036188">
    <property type="entry name" value="FAD/NAD-bd_sf"/>
</dbReference>
<organism evidence="6 7">
    <name type="scientific">Apiospora rasikravindrae</name>
    <dbReference type="NCBI Taxonomy" id="990691"/>
    <lineage>
        <taxon>Eukaryota</taxon>
        <taxon>Fungi</taxon>
        <taxon>Dikarya</taxon>
        <taxon>Ascomycota</taxon>
        <taxon>Pezizomycotina</taxon>
        <taxon>Sordariomycetes</taxon>
        <taxon>Xylariomycetidae</taxon>
        <taxon>Amphisphaeriales</taxon>
        <taxon>Apiosporaceae</taxon>
        <taxon>Apiospora</taxon>
    </lineage>
</organism>
<evidence type="ECO:0000256" key="2">
    <source>
        <dbReference type="ARBA" id="ARBA00010790"/>
    </source>
</evidence>
<name>A0ABR1RYT0_9PEZI</name>
<dbReference type="Proteomes" id="UP001444661">
    <property type="component" value="Unassembled WGS sequence"/>
</dbReference>
<comment type="caution">
    <text evidence="6">The sequence shown here is derived from an EMBL/GenBank/DDBJ whole genome shotgun (WGS) entry which is preliminary data.</text>
</comment>
<keyword evidence="4" id="KW-0274">FAD</keyword>